<name>A0AAV0EHU1_9ASTE</name>
<keyword evidence="3" id="KW-1185">Reference proteome</keyword>
<comment type="caution">
    <text evidence="2">The sequence shown here is derived from an EMBL/GenBank/DDBJ whole genome shotgun (WGS) entry which is preliminary data.</text>
</comment>
<keyword evidence="1" id="KW-1133">Transmembrane helix</keyword>
<feature type="transmembrane region" description="Helical" evidence="1">
    <location>
        <begin position="65"/>
        <end position="82"/>
    </location>
</feature>
<organism evidence="2 3">
    <name type="scientific">Cuscuta epithymum</name>
    <dbReference type="NCBI Taxonomy" id="186058"/>
    <lineage>
        <taxon>Eukaryota</taxon>
        <taxon>Viridiplantae</taxon>
        <taxon>Streptophyta</taxon>
        <taxon>Embryophyta</taxon>
        <taxon>Tracheophyta</taxon>
        <taxon>Spermatophyta</taxon>
        <taxon>Magnoliopsida</taxon>
        <taxon>eudicotyledons</taxon>
        <taxon>Gunneridae</taxon>
        <taxon>Pentapetalae</taxon>
        <taxon>asterids</taxon>
        <taxon>lamiids</taxon>
        <taxon>Solanales</taxon>
        <taxon>Convolvulaceae</taxon>
        <taxon>Cuscuteae</taxon>
        <taxon>Cuscuta</taxon>
        <taxon>Cuscuta subgen. Cuscuta</taxon>
    </lineage>
</organism>
<dbReference type="EMBL" id="CAMAPF010000930">
    <property type="protein sequence ID" value="CAH9123376.1"/>
    <property type="molecule type" value="Genomic_DNA"/>
</dbReference>
<gene>
    <name evidence="2" type="ORF">CEPIT_LOCUS25172</name>
</gene>
<feature type="transmembrane region" description="Helical" evidence="1">
    <location>
        <begin position="34"/>
        <end position="58"/>
    </location>
</feature>
<reference evidence="2" key="1">
    <citation type="submission" date="2022-07" db="EMBL/GenBank/DDBJ databases">
        <authorList>
            <person name="Macas J."/>
            <person name="Novak P."/>
            <person name="Neumann P."/>
        </authorList>
    </citation>
    <scope>NUCLEOTIDE SEQUENCE</scope>
</reference>
<evidence type="ECO:0000313" key="2">
    <source>
        <dbReference type="EMBL" id="CAH9123376.1"/>
    </source>
</evidence>
<protein>
    <submittedName>
        <fullName evidence="2">Uncharacterized protein</fullName>
    </submittedName>
</protein>
<keyword evidence="1" id="KW-0812">Transmembrane</keyword>
<proteinExistence type="predicted"/>
<keyword evidence="1" id="KW-0472">Membrane</keyword>
<evidence type="ECO:0000256" key="1">
    <source>
        <dbReference type="SAM" id="Phobius"/>
    </source>
</evidence>
<sequence length="108" mass="12497">MKLCDQAVFFLISRLIRAASLEIRSTFEERESLLIFACSYSFLVVIPCAQLTYFVFAISMKLCDQAAFFYFLFISSLIRAASSEIRSTFEERGACQKVILMCQKHFYI</sequence>
<dbReference type="AlphaFoldDB" id="A0AAV0EHU1"/>
<accession>A0AAV0EHU1</accession>
<evidence type="ECO:0000313" key="3">
    <source>
        <dbReference type="Proteomes" id="UP001152523"/>
    </source>
</evidence>
<dbReference type="Proteomes" id="UP001152523">
    <property type="component" value="Unassembled WGS sequence"/>
</dbReference>